<dbReference type="EMBL" id="JPMV01000034">
    <property type="protein sequence ID" value="KGI80278.1"/>
    <property type="molecule type" value="Genomic_DNA"/>
</dbReference>
<name>A0ABR4X1C9_9ACTN</name>
<sequence length="129" mass="14116">MKTDPPIGTFAVVPIVVFVLGLALGTWTWVLWIMGAFVVAAVVVETVRMKVTMSRRKMAPYVSEDIIERAKAAVAALGGDVAHTSSMSDLVEHALRREVERLERDHNDGEEFPRVAGQLRTGPSTSKGR</sequence>
<proteinExistence type="predicted"/>
<keyword evidence="2" id="KW-0812">Transmembrane</keyword>
<protein>
    <submittedName>
        <fullName evidence="3">Uncharacterized protein</fullName>
    </submittedName>
</protein>
<gene>
    <name evidence="3" type="ORF">IL38_18300</name>
</gene>
<feature type="region of interest" description="Disordered" evidence="1">
    <location>
        <begin position="102"/>
        <end position="129"/>
    </location>
</feature>
<accession>A0ABR4X1C9</accession>
<keyword evidence="4" id="KW-1185">Reference proteome</keyword>
<keyword evidence="2" id="KW-1133">Transmembrane helix</keyword>
<feature type="transmembrane region" description="Helical" evidence="2">
    <location>
        <begin position="7"/>
        <end position="23"/>
    </location>
</feature>
<evidence type="ECO:0000256" key="1">
    <source>
        <dbReference type="SAM" id="MobiDB-lite"/>
    </source>
</evidence>
<organism evidence="3 4">
    <name type="scientific">Actinopolyspora erythraea</name>
    <dbReference type="NCBI Taxonomy" id="414996"/>
    <lineage>
        <taxon>Bacteria</taxon>
        <taxon>Bacillati</taxon>
        <taxon>Actinomycetota</taxon>
        <taxon>Actinomycetes</taxon>
        <taxon>Actinopolysporales</taxon>
        <taxon>Actinopolysporaceae</taxon>
        <taxon>Actinopolyspora</taxon>
    </lineage>
</organism>
<dbReference type="Gene3D" id="6.10.180.30">
    <property type="match status" value="1"/>
</dbReference>
<evidence type="ECO:0000313" key="4">
    <source>
        <dbReference type="Proteomes" id="UP000029737"/>
    </source>
</evidence>
<evidence type="ECO:0000256" key="2">
    <source>
        <dbReference type="SAM" id="Phobius"/>
    </source>
</evidence>
<feature type="compositionally biased region" description="Basic and acidic residues" evidence="1">
    <location>
        <begin position="102"/>
        <end position="113"/>
    </location>
</feature>
<feature type="transmembrane region" description="Helical" evidence="2">
    <location>
        <begin position="29"/>
        <end position="47"/>
    </location>
</feature>
<keyword evidence="2" id="KW-0472">Membrane</keyword>
<comment type="caution">
    <text evidence="3">The sequence shown here is derived from an EMBL/GenBank/DDBJ whole genome shotgun (WGS) entry which is preliminary data.</text>
</comment>
<dbReference type="RefSeq" id="WP_043575991.1">
    <property type="nucleotide sequence ID" value="NZ_CP022752.1"/>
</dbReference>
<reference evidence="3 4" key="1">
    <citation type="journal article" date="2014" name="PLoS ONE">
        <title>Identification and Characterization of a New Erythromycin Biosynthetic Gene Cluster in Actinopolyspora erythraea YIM90600, a Novel Erythronolide-Producing Halophilic Actinomycete Isolated from Salt Field.</title>
        <authorList>
            <person name="Chen D."/>
            <person name="Feng J."/>
            <person name="Huang L."/>
            <person name="Zhang Q."/>
            <person name="Wu J."/>
            <person name="Zhu X."/>
            <person name="Duan Y."/>
            <person name="Xu Z."/>
        </authorList>
    </citation>
    <scope>NUCLEOTIDE SEQUENCE [LARGE SCALE GENOMIC DNA]</scope>
    <source>
        <strain evidence="3 4">YIM90600</strain>
    </source>
</reference>
<evidence type="ECO:0000313" key="3">
    <source>
        <dbReference type="EMBL" id="KGI80278.1"/>
    </source>
</evidence>
<dbReference type="Proteomes" id="UP000029737">
    <property type="component" value="Unassembled WGS sequence"/>
</dbReference>